<keyword evidence="1" id="KW-0812">Transmembrane</keyword>
<evidence type="ECO:0000256" key="1">
    <source>
        <dbReference type="SAM" id="Phobius"/>
    </source>
</evidence>
<accession>A0A2M9Q457</accession>
<gene>
    <name evidence="2" type="ORF">CWD94_13805</name>
</gene>
<organism evidence="2 3">
    <name type="scientific">Lysinibacillus xylanilyticus</name>
    <dbReference type="NCBI Taxonomy" id="582475"/>
    <lineage>
        <taxon>Bacteria</taxon>
        <taxon>Bacillati</taxon>
        <taxon>Bacillota</taxon>
        <taxon>Bacilli</taxon>
        <taxon>Bacillales</taxon>
        <taxon>Bacillaceae</taxon>
        <taxon>Lysinibacillus</taxon>
    </lineage>
</organism>
<keyword evidence="1" id="KW-0472">Membrane</keyword>
<name>A0A2M9Q457_9BACI</name>
<sequence>MNKNFKKLNTIALIVIWALYCISLKLPVLSSPGWGEMRGLGILLMGWLGFVLELSSTAYVSWYANLFFIYISIQTFRGKKTSISHLFMLLLASGSFFPMKMLRDEAGGSYVTVSHNLGFYFWISAIVLLSTLVFINLIKSSNRNN</sequence>
<evidence type="ECO:0000313" key="3">
    <source>
        <dbReference type="Proteomes" id="UP000232101"/>
    </source>
</evidence>
<reference evidence="2 3" key="1">
    <citation type="submission" date="2017-11" db="EMBL/GenBank/DDBJ databases">
        <title>Bacterial isolate from king chilli rhizosphere.</title>
        <authorList>
            <person name="Takhelmayum P."/>
            <person name="Sarangthem I."/>
        </authorList>
    </citation>
    <scope>NUCLEOTIDE SEQUENCE [LARGE SCALE GENOMIC DNA]</scope>
    <source>
        <strain evidence="3">t26</strain>
    </source>
</reference>
<evidence type="ECO:0000313" key="2">
    <source>
        <dbReference type="EMBL" id="PJO42861.1"/>
    </source>
</evidence>
<dbReference type="EMBL" id="PHQY01000646">
    <property type="protein sequence ID" value="PJO42861.1"/>
    <property type="molecule type" value="Genomic_DNA"/>
</dbReference>
<dbReference type="RefSeq" id="WP_100543507.1">
    <property type="nucleotide sequence ID" value="NZ_CP158849.1"/>
</dbReference>
<feature type="transmembrane region" description="Helical" evidence="1">
    <location>
        <begin position="83"/>
        <end position="99"/>
    </location>
</feature>
<keyword evidence="1" id="KW-1133">Transmembrane helix</keyword>
<dbReference type="Proteomes" id="UP000232101">
    <property type="component" value="Unassembled WGS sequence"/>
</dbReference>
<comment type="caution">
    <text evidence="2">The sequence shown here is derived from an EMBL/GenBank/DDBJ whole genome shotgun (WGS) entry which is preliminary data.</text>
</comment>
<feature type="transmembrane region" description="Helical" evidence="1">
    <location>
        <begin position="47"/>
        <end position="71"/>
    </location>
</feature>
<feature type="transmembrane region" description="Helical" evidence="1">
    <location>
        <begin position="119"/>
        <end position="138"/>
    </location>
</feature>
<protein>
    <submittedName>
        <fullName evidence="2">Uncharacterized protein</fullName>
    </submittedName>
</protein>
<proteinExistence type="predicted"/>
<dbReference type="AlphaFoldDB" id="A0A2M9Q457"/>